<keyword evidence="2" id="KW-0489">Methyltransferase</keyword>
<dbReference type="InterPro" id="IPR029063">
    <property type="entry name" value="SAM-dependent_MTases_sf"/>
</dbReference>
<comment type="caution">
    <text evidence="2">The sequence shown here is derived from an EMBL/GenBank/DDBJ whole genome shotgun (WGS) entry which is preliminary data.</text>
</comment>
<keyword evidence="2" id="KW-0808">Transferase</keyword>
<dbReference type="Proteomes" id="UP001165498">
    <property type="component" value="Unassembled WGS sequence"/>
</dbReference>
<dbReference type="GO" id="GO:0008168">
    <property type="term" value="F:methyltransferase activity"/>
    <property type="evidence" value="ECO:0007669"/>
    <property type="project" value="UniProtKB-KW"/>
</dbReference>
<dbReference type="RefSeq" id="WP_255916386.1">
    <property type="nucleotide sequence ID" value="NZ_JANFQO010000026.1"/>
</dbReference>
<name>A0ABT1QY35_9GAMM</name>
<organism evidence="2 3">
    <name type="scientific">Tahibacter harae</name>
    <dbReference type="NCBI Taxonomy" id="2963937"/>
    <lineage>
        <taxon>Bacteria</taxon>
        <taxon>Pseudomonadati</taxon>
        <taxon>Pseudomonadota</taxon>
        <taxon>Gammaproteobacteria</taxon>
        <taxon>Lysobacterales</taxon>
        <taxon>Rhodanobacteraceae</taxon>
        <taxon>Tahibacter</taxon>
    </lineage>
</organism>
<reference evidence="2" key="1">
    <citation type="submission" date="2022-07" db="EMBL/GenBank/DDBJ databases">
        <title>Tahibacter sp., a new gammaproteobacterium isolated from the silt sample collected at pig farm.</title>
        <authorList>
            <person name="Chen H."/>
        </authorList>
    </citation>
    <scope>NUCLEOTIDE SEQUENCE</scope>
    <source>
        <strain evidence="2">P2K</strain>
    </source>
</reference>
<dbReference type="SUPFAM" id="SSF53335">
    <property type="entry name" value="S-adenosyl-L-methionine-dependent methyltransferases"/>
    <property type="match status" value="1"/>
</dbReference>
<proteinExistence type="predicted"/>
<dbReference type="GO" id="GO:0032259">
    <property type="term" value="P:methylation"/>
    <property type="evidence" value="ECO:0007669"/>
    <property type="project" value="UniProtKB-KW"/>
</dbReference>
<dbReference type="Pfam" id="PF13649">
    <property type="entry name" value="Methyltransf_25"/>
    <property type="match status" value="1"/>
</dbReference>
<dbReference type="EMBL" id="JANFQO010000026">
    <property type="protein sequence ID" value="MCQ4167197.1"/>
    <property type="molecule type" value="Genomic_DNA"/>
</dbReference>
<dbReference type="Gene3D" id="3.40.50.150">
    <property type="entry name" value="Vaccinia Virus protein VP39"/>
    <property type="match status" value="1"/>
</dbReference>
<dbReference type="InterPro" id="IPR041698">
    <property type="entry name" value="Methyltransf_25"/>
</dbReference>
<feature type="domain" description="Methyltransferase" evidence="1">
    <location>
        <begin position="146"/>
        <end position="231"/>
    </location>
</feature>
<keyword evidence="3" id="KW-1185">Reference proteome</keyword>
<sequence>MDQHLQNFHHGRIAEGMTALIAEMNRRRSELGPQQWKTWVADNVFAHPLCKLLHRDPFTRRSFEKPRGYAGDAVMLDLIYSDRPELATDDPVGLQILEFARNRPAPQAVKARRERLARLIDKTVQRRPQARILVLAAGHLREVELARSLDQGFTGEIVALDQDAESLAVIERDYAARGVRTVHAPIRKVITGQLDLGRFDLVYAAGLFDYLDQPVARALVRHMFALLRPDGEAMVANFLTGIEDVGYMESFMDWHLIYRNHAEMLDLAAGVAQDELARIDLDFDAGRNIGYLSLRKPVH</sequence>
<dbReference type="CDD" id="cd02440">
    <property type="entry name" value="AdoMet_MTases"/>
    <property type="match status" value="1"/>
</dbReference>
<evidence type="ECO:0000313" key="3">
    <source>
        <dbReference type="Proteomes" id="UP001165498"/>
    </source>
</evidence>
<gene>
    <name evidence="2" type="ORF">NM961_20980</name>
</gene>
<evidence type="ECO:0000313" key="2">
    <source>
        <dbReference type="EMBL" id="MCQ4167197.1"/>
    </source>
</evidence>
<protein>
    <submittedName>
        <fullName evidence="2">Class I SAM-dependent methyltransferase</fullName>
    </submittedName>
</protein>
<evidence type="ECO:0000259" key="1">
    <source>
        <dbReference type="Pfam" id="PF13649"/>
    </source>
</evidence>
<accession>A0ABT1QY35</accession>